<organism evidence="2 3">
    <name type="scientific">Tanacetum coccineum</name>
    <dbReference type="NCBI Taxonomy" id="301880"/>
    <lineage>
        <taxon>Eukaryota</taxon>
        <taxon>Viridiplantae</taxon>
        <taxon>Streptophyta</taxon>
        <taxon>Embryophyta</taxon>
        <taxon>Tracheophyta</taxon>
        <taxon>Spermatophyta</taxon>
        <taxon>Magnoliopsida</taxon>
        <taxon>eudicotyledons</taxon>
        <taxon>Gunneridae</taxon>
        <taxon>Pentapetalae</taxon>
        <taxon>asterids</taxon>
        <taxon>campanulids</taxon>
        <taxon>Asterales</taxon>
        <taxon>Asteraceae</taxon>
        <taxon>Asteroideae</taxon>
        <taxon>Anthemideae</taxon>
        <taxon>Anthemidinae</taxon>
        <taxon>Tanacetum</taxon>
    </lineage>
</organism>
<protein>
    <submittedName>
        <fullName evidence="2">Uncharacterized protein</fullName>
    </submittedName>
</protein>
<feature type="compositionally biased region" description="Polar residues" evidence="1">
    <location>
        <begin position="145"/>
        <end position="175"/>
    </location>
</feature>
<evidence type="ECO:0000256" key="1">
    <source>
        <dbReference type="SAM" id="MobiDB-lite"/>
    </source>
</evidence>
<comment type="caution">
    <text evidence="2">The sequence shown here is derived from an EMBL/GenBank/DDBJ whole genome shotgun (WGS) entry which is preliminary data.</text>
</comment>
<evidence type="ECO:0000313" key="3">
    <source>
        <dbReference type="Proteomes" id="UP001151760"/>
    </source>
</evidence>
<proteinExistence type="predicted"/>
<accession>A0ABQ4YJW1</accession>
<dbReference type="EMBL" id="BQNB010010475">
    <property type="protein sequence ID" value="GJS77807.1"/>
    <property type="molecule type" value="Genomic_DNA"/>
</dbReference>
<reference evidence="2" key="1">
    <citation type="journal article" date="2022" name="Int. J. Mol. Sci.">
        <title>Draft Genome of Tanacetum Coccineum: Genomic Comparison of Closely Related Tanacetum-Family Plants.</title>
        <authorList>
            <person name="Yamashiro T."/>
            <person name="Shiraishi A."/>
            <person name="Nakayama K."/>
            <person name="Satake H."/>
        </authorList>
    </citation>
    <scope>NUCLEOTIDE SEQUENCE</scope>
</reference>
<feature type="region of interest" description="Disordered" evidence="1">
    <location>
        <begin position="92"/>
        <end position="185"/>
    </location>
</feature>
<keyword evidence="3" id="KW-1185">Reference proteome</keyword>
<reference evidence="2" key="2">
    <citation type="submission" date="2022-01" db="EMBL/GenBank/DDBJ databases">
        <authorList>
            <person name="Yamashiro T."/>
            <person name="Shiraishi A."/>
            <person name="Satake H."/>
            <person name="Nakayama K."/>
        </authorList>
    </citation>
    <scope>NUCLEOTIDE SEQUENCE</scope>
</reference>
<sequence length="222" mass="23414">MCNDSWGMSSFARCLIEVNSGADLVDVVTIGIPSLTGDGFTKETIHSVLSMNGGRPGVIYVKIFGHVHHHCPKKVVSPPIVTTSTVVTPSVEKSNDGFQTVGTKKKRTGKSKSTNGSQFARPSVKQTVRYEPKVTTSAPKKGITNVGNASTSSSMLKTGTSSKKDNISTSNSFSALNDDEEDEDEAVENVYNESANLFPNTKTGGNSSFTAAAGYGTIVLLG</sequence>
<name>A0ABQ4YJW1_9ASTR</name>
<evidence type="ECO:0000313" key="2">
    <source>
        <dbReference type="EMBL" id="GJS77807.1"/>
    </source>
</evidence>
<dbReference type="Proteomes" id="UP001151760">
    <property type="component" value="Unassembled WGS sequence"/>
</dbReference>
<gene>
    <name evidence="2" type="ORF">Tco_0727688</name>
</gene>